<dbReference type="EMBL" id="CP049257">
    <property type="protein sequence ID" value="QIG43743.1"/>
    <property type="molecule type" value="Genomic_DNA"/>
</dbReference>
<dbReference type="PANTHER" id="PTHR43537:SF24">
    <property type="entry name" value="GLUCONATE OPERON TRANSCRIPTIONAL REPRESSOR"/>
    <property type="match status" value="1"/>
</dbReference>
<dbReference type="KEGG" id="nano:G5V58_14080"/>
<keyword evidence="6" id="KW-1185">Reference proteome</keyword>
<dbReference type="Pfam" id="PF07729">
    <property type="entry name" value="FCD"/>
    <property type="match status" value="1"/>
</dbReference>
<dbReference type="InterPro" id="IPR000524">
    <property type="entry name" value="Tscrpt_reg_HTH_GntR"/>
</dbReference>
<name>A0A6G6WF10_9ACTN</name>
<evidence type="ECO:0000256" key="3">
    <source>
        <dbReference type="ARBA" id="ARBA00023163"/>
    </source>
</evidence>
<gene>
    <name evidence="5" type="ORF">G5V58_14080</name>
</gene>
<keyword evidence="2" id="KW-0238">DNA-binding</keyword>
<dbReference type="SMART" id="SM00895">
    <property type="entry name" value="FCD"/>
    <property type="match status" value="1"/>
</dbReference>
<evidence type="ECO:0000313" key="6">
    <source>
        <dbReference type="Proteomes" id="UP000502996"/>
    </source>
</evidence>
<evidence type="ECO:0000256" key="1">
    <source>
        <dbReference type="ARBA" id="ARBA00023015"/>
    </source>
</evidence>
<dbReference type="PROSITE" id="PS50949">
    <property type="entry name" value="HTH_GNTR"/>
    <property type="match status" value="1"/>
</dbReference>
<dbReference type="InterPro" id="IPR011711">
    <property type="entry name" value="GntR_C"/>
</dbReference>
<evidence type="ECO:0000313" key="5">
    <source>
        <dbReference type="EMBL" id="QIG43743.1"/>
    </source>
</evidence>
<accession>A0A6G6WF10</accession>
<dbReference type="GO" id="GO:0003677">
    <property type="term" value="F:DNA binding"/>
    <property type="evidence" value="ECO:0007669"/>
    <property type="project" value="UniProtKB-KW"/>
</dbReference>
<dbReference type="Gene3D" id="1.20.120.530">
    <property type="entry name" value="GntR ligand-binding domain-like"/>
    <property type="match status" value="1"/>
</dbReference>
<dbReference type="PANTHER" id="PTHR43537">
    <property type="entry name" value="TRANSCRIPTIONAL REGULATOR, GNTR FAMILY"/>
    <property type="match status" value="1"/>
</dbReference>
<dbReference type="Proteomes" id="UP000502996">
    <property type="component" value="Chromosome"/>
</dbReference>
<reference evidence="5 6" key="1">
    <citation type="submission" date="2020-02" db="EMBL/GenBank/DDBJ databases">
        <title>Full genome sequence of Nocardioides sp. R-3366.</title>
        <authorList>
            <person name="Im W.-T."/>
        </authorList>
    </citation>
    <scope>NUCLEOTIDE SEQUENCE [LARGE SCALE GENOMIC DNA]</scope>
    <source>
        <strain evidence="5 6">R-3366</strain>
    </source>
</reference>
<evidence type="ECO:0000256" key="2">
    <source>
        <dbReference type="ARBA" id="ARBA00023125"/>
    </source>
</evidence>
<dbReference type="RefSeq" id="WP_165233832.1">
    <property type="nucleotide sequence ID" value="NZ_CP049257.1"/>
</dbReference>
<dbReference type="InterPro" id="IPR036388">
    <property type="entry name" value="WH-like_DNA-bd_sf"/>
</dbReference>
<dbReference type="PRINTS" id="PR00035">
    <property type="entry name" value="HTHGNTR"/>
</dbReference>
<protein>
    <submittedName>
        <fullName evidence="5">GntR family transcriptional regulator</fullName>
    </submittedName>
</protein>
<dbReference type="SUPFAM" id="SSF46785">
    <property type="entry name" value="Winged helix' DNA-binding domain"/>
    <property type="match status" value="1"/>
</dbReference>
<dbReference type="Gene3D" id="1.10.10.10">
    <property type="entry name" value="Winged helix-like DNA-binding domain superfamily/Winged helix DNA-binding domain"/>
    <property type="match status" value="1"/>
</dbReference>
<dbReference type="CDD" id="cd07377">
    <property type="entry name" value="WHTH_GntR"/>
    <property type="match status" value="1"/>
</dbReference>
<dbReference type="GO" id="GO:0003700">
    <property type="term" value="F:DNA-binding transcription factor activity"/>
    <property type="evidence" value="ECO:0007669"/>
    <property type="project" value="InterPro"/>
</dbReference>
<dbReference type="InterPro" id="IPR008920">
    <property type="entry name" value="TF_FadR/GntR_C"/>
</dbReference>
<feature type="domain" description="HTH gntR-type" evidence="4">
    <location>
        <begin position="10"/>
        <end position="77"/>
    </location>
</feature>
<dbReference type="Pfam" id="PF00392">
    <property type="entry name" value="GntR"/>
    <property type="match status" value="1"/>
</dbReference>
<keyword evidence="1" id="KW-0805">Transcription regulation</keyword>
<dbReference type="SUPFAM" id="SSF48008">
    <property type="entry name" value="GntR ligand-binding domain-like"/>
    <property type="match status" value="1"/>
</dbReference>
<evidence type="ECO:0000259" key="4">
    <source>
        <dbReference type="PROSITE" id="PS50949"/>
    </source>
</evidence>
<dbReference type="SMART" id="SM00345">
    <property type="entry name" value="HTH_GNTR"/>
    <property type="match status" value="1"/>
</dbReference>
<proteinExistence type="predicted"/>
<dbReference type="AlphaFoldDB" id="A0A6G6WF10"/>
<organism evidence="5 6">
    <name type="scientific">Nocardioides anomalus</name>
    <dbReference type="NCBI Taxonomy" id="2712223"/>
    <lineage>
        <taxon>Bacteria</taxon>
        <taxon>Bacillati</taxon>
        <taxon>Actinomycetota</taxon>
        <taxon>Actinomycetes</taxon>
        <taxon>Propionibacteriales</taxon>
        <taxon>Nocardioidaceae</taxon>
        <taxon>Nocardioides</taxon>
    </lineage>
</organism>
<sequence length="247" mass="27385">MTGLRLVAADDDRTPAYVALRQAIVEGRYRPGERLQEQRIATELQLSRTPVREALRSLEAEGLVVIALNRGAVVRPIDVGEVEDLYDLRARLESYAAHRAVGRAGPADLERMDEAIADFDEHADRAAGGDPDALRTVNDANARFHQAVLEAARHERLGVLLRRATDVPLVFQAFRHFDRAAMERSNLFHRLIRAAVAGADAGRAEALMAEHIDQGRDVLLERLAHSGSVDALFDTDPHHDRSTQCHD</sequence>
<keyword evidence="3" id="KW-0804">Transcription</keyword>
<dbReference type="InterPro" id="IPR036390">
    <property type="entry name" value="WH_DNA-bd_sf"/>
</dbReference>